<dbReference type="PANTHER" id="PTHR47482">
    <property type="entry name" value="OS11G0632001 PROTEIN"/>
    <property type="match status" value="1"/>
</dbReference>
<gene>
    <name evidence="7" type="ORF">HU200_034687</name>
</gene>
<name>A0A835BGG1_9POAL</name>
<evidence type="ECO:0000313" key="7">
    <source>
        <dbReference type="EMBL" id="KAF8699463.1"/>
    </source>
</evidence>
<dbReference type="AlphaFoldDB" id="A0A835BGG1"/>
<evidence type="ECO:0000256" key="1">
    <source>
        <dbReference type="ARBA" id="ARBA00022723"/>
    </source>
</evidence>
<comment type="caution">
    <text evidence="7">The sequence shown here is derived from an EMBL/GenBank/DDBJ whole genome shotgun (WGS) entry which is preliminary data.</text>
</comment>
<proteinExistence type="predicted"/>
<feature type="region of interest" description="Disordered" evidence="5">
    <location>
        <begin position="177"/>
        <end position="222"/>
    </location>
</feature>
<evidence type="ECO:0000256" key="4">
    <source>
        <dbReference type="PROSITE-ProRule" id="PRU00325"/>
    </source>
</evidence>
<evidence type="ECO:0000256" key="2">
    <source>
        <dbReference type="ARBA" id="ARBA00022771"/>
    </source>
</evidence>
<accession>A0A835BGG1</accession>
<evidence type="ECO:0000256" key="5">
    <source>
        <dbReference type="SAM" id="MobiDB-lite"/>
    </source>
</evidence>
<protein>
    <recommendedName>
        <fullName evidence="6">SWIM-type domain-containing protein</fullName>
    </recommendedName>
</protein>
<dbReference type="Proteomes" id="UP000636709">
    <property type="component" value="Unassembled WGS sequence"/>
</dbReference>
<dbReference type="OrthoDB" id="694174at2759"/>
<dbReference type="Pfam" id="PF04434">
    <property type="entry name" value="SWIM"/>
    <property type="match status" value="1"/>
</dbReference>
<dbReference type="SMART" id="SM00575">
    <property type="entry name" value="ZnF_PMZ"/>
    <property type="match status" value="1"/>
</dbReference>
<evidence type="ECO:0000256" key="3">
    <source>
        <dbReference type="ARBA" id="ARBA00022833"/>
    </source>
</evidence>
<keyword evidence="8" id="KW-1185">Reference proteome</keyword>
<evidence type="ECO:0000313" key="8">
    <source>
        <dbReference type="Proteomes" id="UP000636709"/>
    </source>
</evidence>
<dbReference type="InterPro" id="IPR007527">
    <property type="entry name" value="Znf_SWIM"/>
</dbReference>
<keyword evidence="1" id="KW-0479">Metal-binding</keyword>
<keyword evidence="3" id="KW-0862">Zinc</keyword>
<sequence length="222" mass="25260">MVDCTAYNVEDDQIEGKDYYLITHTNRSSKISWGQHKFKVCAKQEEGEFRCECREFEHTGLLCVHLLRAFIHIQLEKIPEQYILRRYTKNARQELEFDTHDKLPTGKDGVTKICRLKRLTSKAMAAARSGVMSEAAALNTERGFDQIMRENKIFPPDIGPNGNSGQRQAPPEVNVIGDSMISRMPPPRAKTKGRKMTETEKKQVTLGAKGEKKGTRRCSICK</sequence>
<dbReference type="GO" id="GO:0008270">
    <property type="term" value="F:zinc ion binding"/>
    <property type="evidence" value="ECO:0007669"/>
    <property type="project" value="UniProtKB-KW"/>
</dbReference>
<reference evidence="7" key="1">
    <citation type="submission" date="2020-07" db="EMBL/GenBank/DDBJ databases">
        <title>Genome sequence and genetic diversity analysis of an under-domesticated orphan crop, white fonio (Digitaria exilis).</title>
        <authorList>
            <person name="Bennetzen J.L."/>
            <person name="Chen S."/>
            <person name="Ma X."/>
            <person name="Wang X."/>
            <person name="Yssel A.E.J."/>
            <person name="Chaluvadi S.R."/>
            <person name="Johnson M."/>
            <person name="Gangashetty P."/>
            <person name="Hamidou F."/>
            <person name="Sanogo M.D."/>
            <person name="Zwaenepoel A."/>
            <person name="Wallace J."/>
            <person name="Van De Peer Y."/>
            <person name="Van Deynze A."/>
        </authorList>
    </citation>
    <scope>NUCLEOTIDE SEQUENCE</scope>
    <source>
        <tissue evidence="7">Leaves</tissue>
    </source>
</reference>
<organism evidence="7 8">
    <name type="scientific">Digitaria exilis</name>
    <dbReference type="NCBI Taxonomy" id="1010633"/>
    <lineage>
        <taxon>Eukaryota</taxon>
        <taxon>Viridiplantae</taxon>
        <taxon>Streptophyta</taxon>
        <taxon>Embryophyta</taxon>
        <taxon>Tracheophyta</taxon>
        <taxon>Spermatophyta</taxon>
        <taxon>Magnoliopsida</taxon>
        <taxon>Liliopsida</taxon>
        <taxon>Poales</taxon>
        <taxon>Poaceae</taxon>
        <taxon>PACMAD clade</taxon>
        <taxon>Panicoideae</taxon>
        <taxon>Panicodae</taxon>
        <taxon>Paniceae</taxon>
        <taxon>Anthephorinae</taxon>
        <taxon>Digitaria</taxon>
    </lineage>
</organism>
<dbReference type="PANTHER" id="PTHR47482:SF5">
    <property type="entry name" value="FAR1 DOMAIN-CONTAINING PROTEIN"/>
    <property type="match status" value="1"/>
</dbReference>
<dbReference type="PROSITE" id="PS50966">
    <property type="entry name" value="ZF_SWIM"/>
    <property type="match status" value="1"/>
</dbReference>
<dbReference type="EMBL" id="JACEFO010001845">
    <property type="protein sequence ID" value="KAF8699463.1"/>
    <property type="molecule type" value="Genomic_DNA"/>
</dbReference>
<feature type="domain" description="SWIM-type" evidence="6">
    <location>
        <begin position="38"/>
        <end position="74"/>
    </location>
</feature>
<dbReference type="InterPro" id="IPR006564">
    <property type="entry name" value="Znf_PMZ"/>
</dbReference>
<keyword evidence="2 4" id="KW-0863">Zinc-finger</keyword>
<feature type="compositionally biased region" description="Basic and acidic residues" evidence="5">
    <location>
        <begin position="195"/>
        <end position="213"/>
    </location>
</feature>
<evidence type="ECO:0000259" key="6">
    <source>
        <dbReference type="PROSITE" id="PS50966"/>
    </source>
</evidence>